<feature type="compositionally biased region" description="Basic and acidic residues" evidence="13">
    <location>
        <begin position="175"/>
        <end position="185"/>
    </location>
</feature>
<evidence type="ECO:0000256" key="9">
    <source>
        <dbReference type="ARBA" id="ARBA00023136"/>
    </source>
</evidence>
<evidence type="ECO:0000256" key="2">
    <source>
        <dbReference type="ARBA" id="ARBA00010877"/>
    </source>
</evidence>
<keyword evidence="9 11" id="KW-0472">Membrane</keyword>
<dbReference type="EMBL" id="CAFZ01001883">
    <property type="protein sequence ID" value="CCA78068.1"/>
    <property type="molecule type" value="Genomic_DNA"/>
</dbReference>
<name>G4U3A1_SERID</name>
<accession>G4U3A1</accession>
<evidence type="ECO:0000256" key="5">
    <source>
        <dbReference type="ARBA" id="ARBA00022792"/>
    </source>
</evidence>
<gene>
    <name evidence="14" type="ORF">PIIN_01743</name>
</gene>
<organism evidence="14 15">
    <name type="scientific">Serendipita indica (strain DSM 11827)</name>
    <name type="common">Root endophyte fungus</name>
    <name type="synonym">Piriformospora indica</name>
    <dbReference type="NCBI Taxonomy" id="1109443"/>
    <lineage>
        <taxon>Eukaryota</taxon>
        <taxon>Fungi</taxon>
        <taxon>Dikarya</taxon>
        <taxon>Basidiomycota</taxon>
        <taxon>Agaricomycotina</taxon>
        <taxon>Agaricomycetes</taxon>
        <taxon>Sebacinales</taxon>
        <taxon>Serendipitaceae</taxon>
        <taxon>Serendipita</taxon>
    </lineage>
</organism>
<evidence type="ECO:0000256" key="12">
    <source>
        <dbReference type="SAM" id="Coils"/>
    </source>
</evidence>
<feature type="region of interest" description="Disordered" evidence="13">
    <location>
        <begin position="169"/>
        <end position="189"/>
    </location>
</feature>
<sequence>MSGLRRPLVAQACRISVRNAGRIRVTHVKYLSNSPTSWNAAKTAAPEVKPKKKRRFIRTTLVYSTLLVLMGYAVGTAAAVNDERAHDWFTEHVPFGEEIVDFAESQGFVGGLPRAAPTQAVSPRRQRPTPSSPSEPRPEPPKKHEKVEAFKSRVEERVKEKKERIKNVAAQLGTHTEKGEPRELPPTHISRTLPAPLPPAHYSPGVEDLVAEVKGVLKGDPIVFPPPAPEPAKPAAKEEEPHPPAAPQVEMEPPPEPPKGKQWYEGPPLPLGFEPPPGYAIKPPRKVPKSTAGLILVAPSVAEFTASEPLLSELAGTVDNLAKYLEENPKAERSVNKILEVAKDDIAHLGQKIETIQKESKEQLEAHLEKQKKEYSLKLLEAELSAQDKLDSQDEEWRKYFEQERLSLLQKYQEKLDSELEAQKALINARLKEEVIAQGIELQRRWIRDVQLHVEEERGGRLAKLEEVATGLKKLERLTLDNANYLDENLRLHAVWSALRALTNATVDSPTRKPFRDELHVLKSVASAAGTADDAMVAALESLEKSDAPDVGLEPLADLTAWFTTSVAPRVNSVSLVPEYGGGVLIHLASSLISSFRFRRTGLVEGDDALSRMARAEYYLNEKDLDSATRELNQLQGPAKELLADWLAAARRRLEVQQALEVVQAQATLSSLLVL</sequence>
<feature type="region of interest" description="Disordered" evidence="13">
    <location>
        <begin position="111"/>
        <end position="147"/>
    </location>
</feature>
<evidence type="ECO:0000256" key="1">
    <source>
        <dbReference type="ARBA" id="ARBA00004434"/>
    </source>
</evidence>
<protein>
    <recommendedName>
        <fullName evidence="3 11">MICOS complex subunit MIC60</fullName>
    </recommendedName>
    <alternativeName>
        <fullName evidence="11">Mitofilin</fullName>
    </alternativeName>
</protein>
<dbReference type="Proteomes" id="UP000007148">
    <property type="component" value="Unassembled WGS sequence"/>
</dbReference>
<evidence type="ECO:0000313" key="15">
    <source>
        <dbReference type="Proteomes" id="UP000007148"/>
    </source>
</evidence>
<dbReference type="STRING" id="1109443.G4U3A1"/>
<feature type="compositionally biased region" description="Basic and acidic residues" evidence="13">
    <location>
        <begin position="136"/>
        <end position="147"/>
    </location>
</feature>
<evidence type="ECO:0000256" key="6">
    <source>
        <dbReference type="ARBA" id="ARBA00022989"/>
    </source>
</evidence>
<dbReference type="HOGENOM" id="CLU_008024_1_1_1"/>
<evidence type="ECO:0000256" key="10">
    <source>
        <dbReference type="ARBA" id="ARBA00025571"/>
    </source>
</evidence>
<evidence type="ECO:0000256" key="13">
    <source>
        <dbReference type="SAM" id="MobiDB-lite"/>
    </source>
</evidence>
<dbReference type="GO" id="GO:0042407">
    <property type="term" value="P:cristae formation"/>
    <property type="evidence" value="ECO:0007669"/>
    <property type="project" value="TreeGrafter"/>
</dbReference>
<comment type="subunit">
    <text evidence="11">Component of the mitochondrial contact site and cristae organizing system (MICOS) complex.</text>
</comment>
<dbReference type="OrthoDB" id="10261039at2759"/>
<dbReference type="InterPro" id="IPR019133">
    <property type="entry name" value="MIC60"/>
</dbReference>
<comment type="function">
    <text evidence="10">Component of the MICOS complex, a large protein complex of the mitochondrial inner membrane that plays crucial roles in the maintenance of crista junctions, inner membrane architecture, and formation of contact sites to the outer membrane. Plays a role in keeping cristae membranes connected to the inner boundary membrane. Also promotes protein import via the mitochondrial intermembrane space assembly (MIA) pathway.</text>
</comment>
<dbReference type="OMA" id="RLDHQMQ"/>
<proteinExistence type="inferred from homology"/>
<dbReference type="PANTHER" id="PTHR15415:SF7">
    <property type="entry name" value="MICOS COMPLEX SUBUNIT MIC60"/>
    <property type="match status" value="1"/>
</dbReference>
<dbReference type="PANTHER" id="PTHR15415">
    <property type="entry name" value="MITOFILIN"/>
    <property type="match status" value="1"/>
</dbReference>
<comment type="similarity">
    <text evidence="2 11">Belongs to the MICOS complex subunit Mic60 family.</text>
</comment>
<dbReference type="GO" id="GO:0061617">
    <property type="term" value="C:MICOS complex"/>
    <property type="evidence" value="ECO:0007669"/>
    <property type="project" value="TreeGrafter"/>
</dbReference>
<keyword evidence="7 12" id="KW-0175">Coiled coil</keyword>
<evidence type="ECO:0000256" key="8">
    <source>
        <dbReference type="ARBA" id="ARBA00023128"/>
    </source>
</evidence>
<evidence type="ECO:0000256" key="7">
    <source>
        <dbReference type="ARBA" id="ARBA00023054"/>
    </source>
</evidence>
<keyword evidence="5 11" id="KW-0999">Mitochondrion inner membrane</keyword>
<evidence type="ECO:0000256" key="3">
    <source>
        <dbReference type="ARBA" id="ARBA00018116"/>
    </source>
</evidence>
<evidence type="ECO:0000313" key="14">
    <source>
        <dbReference type="EMBL" id="CCA78068.1"/>
    </source>
</evidence>
<feature type="region of interest" description="Disordered" evidence="13">
    <location>
        <begin position="224"/>
        <end position="284"/>
    </location>
</feature>
<dbReference type="InParanoid" id="G4U3A1"/>
<dbReference type="Pfam" id="PF09731">
    <property type="entry name" value="Mitofilin"/>
    <property type="match status" value="2"/>
</dbReference>
<keyword evidence="15" id="KW-1185">Reference proteome</keyword>
<evidence type="ECO:0000256" key="4">
    <source>
        <dbReference type="ARBA" id="ARBA00022692"/>
    </source>
</evidence>
<evidence type="ECO:0000256" key="11">
    <source>
        <dbReference type="RuleBase" id="RU363000"/>
    </source>
</evidence>
<keyword evidence="6 11" id="KW-1133">Transmembrane helix</keyword>
<keyword evidence="8 11" id="KW-0496">Mitochondrion</keyword>
<dbReference type="AlphaFoldDB" id="G4U3A1"/>
<keyword evidence="4 11" id="KW-0812">Transmembrane</keyword>
<comment type="subcellular location">
    <subcellularLocation>
        <location evidence="1 11">Mitochondrion inner membrane</location>
        <topology evidence="1 11">Single-pass membrane protein</topology>
    </subcellularLocation>
</comment>
<comment type="caution">
    <text evidence="14">The sequence shown here is derived from an EMBL/GenBank/DDBJ whole genome shotgun (WGS) entry which is preliminary data.</text>
</comment>
<feature type="compositionally biased region" description="Pro residues" evidence="13">
    <location>
        <begin position="267"/>
        <end position="278"/>
    </location>
</feature>
<feature type="transmembrane region" description="Helical" evidence="11">
    <location>
        <begin position="61"/>
        <end position="80"/>
    </location>
</feature>
<feature type="coiled-coil region" evidence="12">
    <location>
        <begin position="339"/>
        <end position="381"/>
    </location>
</feature>
<dbReference type="eggNOG" id="KOG1854">
    <property type="taxonomic scope" value="Eukaryota"/>
</dbReference>
<reference evidence="14 15" key="1">
    <citation type="journal article" date="2011" name="PLoS Pathog.">
        <title>Endophytic Life Strategies Decoded by Genome and Transcriptome Analyses of the Mutualistic Root Symbiont Piriformospora indica.</title>
        <authorList>
            <person name="Zuccaro A."/>
            <person name="Lahrmann U."/>
            <person name="Guldener U."/>
            <person name="Langen G."/>
            <person name="Pfiffi S."/>
            <person name="Biedenkopf D."/>
            <person name="Wong P."/>
            <person name="Samans B."/>
            <person name="Grimm C."/>
            <person name="Basiewicz M."/>
            <person name="Murat C."/>
            <person name="Martin F."/>
            <person name="Kogel K.H."/>
        </authorList>
    </citation>
    <scope>NUCLEOTIDE SEQUENCE [LARGE SCALE GENOMIC DNA]</scope>
    <source>
        <strain evidence="14 15">DSM 11827</strain>
    </source>
</reference>